<accession>A0A5B8L5P7</accession>
<feature type="domain" description="Methyl-accepting transducer" evidence="6">
    <location>
        <begin position="341"/>
        <end position="570"/>
    </location>
</feature>
<dbReference type="Pfam" id="PF00015">
    <property type="entry name" value="MCPsignal"/>
    <property type="match status" value="1"/>
</dbReference>
<evidence type="ECO:0000256" key="2">
    <source>
        <dbReference type="ARBA" id="ARBA00022500"/>
    </source>
</evidence>
<keyword evidence="10" id="KW-1185">Reference proteome</keyword>
<dbReference type="PROSITE" id="PS50111">
    <property type="entry name" value="CHEMOTAXIS_TRANSDUC_2"/>
    <property type="match status" value="1"/>
</dbReference>
<dbReference type="InterPro" id="IPR003660">
    <property type="entry name" value="HAMP_dom"/>
</dbReference>
<dbReference type="FunFam" id="1.10.287.950:FF:000001">
    <property type="entry name" value="Methyl-accepting chemotaxis sensory transducer"/>
    <property type="match status" value="1"/>
</dbReference>
<dbReference type="GO" id="GO:0016020">
    <property type="term" value="C:membrane"/>
    <property type="evidence" value="ECO:0007669"/>
    <property type="project" value="UniProtKB-SubCell"/>
</dbReference>
<dbReference type="OrthoDB" id="3289104at2"/>
<feature type="transmembrane region" description="Helical" evidence="5">
    <location>
        <begin position="179"/>
        <end position="199"/>
    </location>
</feature>
<keyword evidence="5" id="KW-1133">Transmembrane helix</keyword>
<evidence type="ECO:0000256" key="1">
    <source>
        <dbReference type="ARBA" id="ARBA00004370"/>
    </source>
</evidence>
<dbReference type="AlphaFoldDB" id="A0A5B8L5P7"/>
<dbReference type="Gene3D" id="1.20.58.920">
    <property type="match status" value="1"/>
</dbReference>
<dbReference type="GO" id="GO:0007165">
    <property type="term" value="P:signal transduction"/>
    <property type="evidence" value="ECO:0007669"/>
    <property type="project" value="UniProtKB-KW"/>
</dbReference>
<gene>
    <name evidence="9" type="ORF">FQ775_00790</name>
</gene>
<comment type="similarity">
    <text evidence="3">Belongs to the methyl-accepting chemotaxis (MCP) protein family.</text>
</comment>
<evidence type="ECO:0000313" key="9">
    <source>
        <dbReference type="EMBL" id="QDZ03149.1"/>
    </source>
</evidence>
<feature type="domain" description="HAMP" evidence="8">
    <location>
        <begin position="201"/>
        <end position="256"/>
    </location>
</feature>
<evidence type="ECO:0000259" key="6">
    <source>
        <dbReference type="PROSITE" id="PS50111"/>
    </source>
</evidence>
<dbReference type="InterPro" id="IPR000727">
    <property type="entry name" value="T_SNARE_dom"/>
</dbReference>
<evidence type="ECO:0000313" key="10">
    <source>
        <dbReference type="Proteomes" id="UP000321389"/>
    </source>
</evidence>
<keyword evidence="5" id="KW-0812">Transmembrane</keyword>
<dbReference type="InterPro" id="IPR051310">
    <property type="entry name" value="MCP_chemotaxis"/>
</dbReference>
<evidence type="ECO:0000259" key="8">
    <source>
        <dbReference type="PROSITE" id="PS50885"/>
    </source>
</evidence>
<dbReference type="Pfam" id="PF00672">
    <property type="entry name" value="HAMP"/>
    <property type="match status" value="2"/>
</dbReference>
<dbReference type="CDD" id="cd06225">
    <property type="entry name" value="HAMP"/>
    <property type="match status" value="1"/>
</dbReference>
<comment type="subcellular location">
    <subcellularLocation>
        <location evidence="1">Membrane</location>
    </subcellularLocation>
</comment>
<dbReference type="SUPFAM" id="SSF158472">
    <property type="entry name" value="HAMP domain-like"/>
    <property type="match status" value="1"/>
</dbReference>
<feature type="domain" description="T-SNARE coiled-coil homology" evidence="7">
    <location>
        <begin position="500"/>
        <end position="562"/>
    </location>
</feature>
<evidence type="ECO:0000259" key="7">
    <source>
        <dbReference type="PROSITE" id="PS50192"/>
    </source>
</evidence>
<dbReference type="SMART" id="SM00304">
    <property type="entry name" value="HAMP"/>
    <property type="match status" value="2"/>
</dbReference>
<dbReference type="Gene3D" id="1.10.287.950">
    <property type="entry name" value="Methyl-accepting chemotaxis protein"/>
    <property type="match status" value="1"/>
</dbReference>
<evidence type="ECO:0000256" key="4">
    <source>
        <dbReference type="PROSITE-ProRule" id="PRU00284"/>
    </source>
</evidence>
<dbReference type="InterPro" id="IPR004089">
    <property type="entry name" value="MCPsignal_dom"/>
</dbReference>
<keyword evidence="5" id="KW-0472">Membrane</keyword>
<evidence type="ECO:0000256" key="5">
    <source>
        <dbReference type="SAM" id="Phobius"/>
    </source>
</evidence>
<dbReference type="PANTHER" id="PTHR43531:SF11">
    <property type="entry name" value="METHYL-ACCEPTING CHEMOTAXIS PROTEIN 3"/>
    <property type="match status" value="1"/>
</dbReference>
<dbReference type="CDD" id="cd11386">
    <property type="entry name" value="MCP_signal"/>
    <property type="match status" value="1"/>
</dbReference>
<evidence type="ECO:0000256" key="3">
    <source>
        <dbReference type="ARBA" id="ARBA00029447"/>
    </source>
</evidence>
<proteinExistence type="inferred from homology"/>
<protein>
    <submittedName>
        <fullName evidence="9">HAMP domain-containing protein</fullName>
    </submittedName>
</protein>
<keyword evidence="4" id="KW-0807">Transducer</keyword>
<dbReference type="EMBL" id="CP042301">
    <property type="protein sequence ID" value="QDZ03149.1"/>
    <property type="molecule type" value="Genomic_DNA"/>
</dbReference>
<dbReference type="InterPro" id="IPR038188">
    <property type="entry name" value="TorS_sensor_sf"/>
</dbReference>
<dbReference type="Gene3D" id="6.10.340.10">
    <property type="match status" value="1"/>
</dbReference>
<keyword evidence="2" id="KW-0145">Chemotaxis</keyword>
<feature type="domain" description="HAMP" evidence="8">
    <location>
        <begin position="290"/>
        <end position="336"/>
    </location>
</feature>
<dbReference type="KEGG" id="niy:FQ775_00790"/>
<name>A0A5B8L5P7_9HYPH</name>
<dbReference type="SUPFAM" id="SSF58104">
    <property type="entry name" value="Methyl-accepting chemotaxis protein (MCP) signaling domain"/>
    <property type="match status" value="1"/>
</dbReference>
<dbReference type="SMART" id="SM00283">
    <property type="entry name" value="MA"/>
    <property type="match status" value="1"/>
</dbReference>
<sequence>MVPVIDDAGFNLHMGLEGLIKTIDPFMLMATVKRLADVQLTQLYNAWALRTEANHALGIFAEASLAESASVLVNLSDRFTATTAKVDKAVASLPPEAVTERLQEGVAALMQPGRAERSIFVIRREEIEAASAVNGLVARYQESQAGLTAGMQELVTTTQTRSHQFIDSAESSLADAKTYLMVLAAFSLLVSMAIAWFYVSNSVLRRLSRIHQVISALAAGDLDLQLSERDRSRRDELGEIARAVEIFRDNAVAKVTAEAQAEEHRTQTEVERRRNADMSASAAEKQAFVVRSLGEGLEKLASGDLTYRLEEAFAEEYRKLQDDFNRAIAALHDVMGGIVVSSNNMRTGSGEISTAADVFARRIEQQAASLEETAAALNEITSNVKRTADGAGRARNVVNAAKDDAERSGEVVTRAVAAMNEIEKSSEQIGQIIGIIDEIAFQTNLLALNAGVEAARAGEAGRGFAVVAQEVRALAQRSAEAAKEIKGLISASGEQVGCGVALVGETGEALRAIVGKVAEISDTVVEIAASAEEQATGLQQINTAVNHMDESTQQNAAMVEQSTAASHGLAKEASQLATLIGRFRIAGAVAAASEPASAPAGVPAKGQVAMRTTGRAAVAAAAEAVDVDDGWEEF</sequence>
<dbReference type="PROSITE" id="PS50885">
    <property type="entry name" value="HAMP"/>
    <property type="match status" value="2"/>
</dbReference>
<dbReference type="PANTHER" id="PTHR43531">
    <property type="entry name" value="PROTEIN ICFG"/>
    <property type="match status" value="1"/>
</dbReference>
<dbReference type="GO" id="GO:0006935">
    <property type="term" value="P:chemotaxis"/>
    <property type="evidence" value="ECO:0007669"/>
    <property type="project" value="UniProtKB-KW"/>
</dbReference>
<organism evidence="9 10">
    <name type="scientific">Nitratireductor mangrovi</name>
    <dbReference type="NCBI Taxonomy" id="2599600"/>
    <lineage>
        <taxon>Bacteria</taxon>
        <taxon>Pseudomonadati</taxon>
        <taxon>Pseudomonadota</taxon>
        <taxon>Alphaproteobacteria</taxon>
        <taxon>Hyphomicrobiales</taxon>
        <taxon>Phyllobacteriaceae</taxon>
        <taxon>Nitratireductor</taxon>
    </lineage>
</organism>
<dbReference type="Proteomes" id="UP000321389">
    <property type="component" value="Chromosome"/>
</dbReference>
<reference evidence="9" key="1">
    <citation type="submission" date="2020-04" db="EMBL/GenBank/DDBJ databases">
        <title>Nitratireductor sp. nov. isolated from mangrove soil.</title>
        <authorList>
            <person name="Ye Y."/>
        </authorList>
    </citation>
    <scope>NUCLEOTIDE SEQUENCE</scope>
    <source>
        <strain evidence="9">SY7</strain>
    </source>
</reference>
<dbReference type="PROSITE" id="PS50192">
    <property type="entry name" value="T_SNARE"/>
    <property type="match status" value="1"/>
</dbReference>